<comment type="similarity">
    <text evidence="1">Belongs to the IAA-amido conjugating enzyme family.</text>
</comment>
<gene>
    <name evidence="5" type="ORF">H6P81_002288</name>
</gene>
<accession>A0AAV7FC76</accession>
<evidence type="ECO:0000259" key="3">
    <source>
        <dbReference type="Pfam" id="PF23571"/>
    </source>
</evidence>
<keyword evidence="6" id="KW-1185">Reference proteome</keyword>
<dbReference type="GO" id="GO:0005737">
    <property type="term" value="C:cytoplasm"/>
    <property type="evidence" value="ECO:0007669"/>
    <property type="project" value="TreeGrafter"/>
</dbReference>
<dbReference type="InterPro" id="IPR004993">
    <property type="entry name" value="GH3"/>
</dbReference>
<dbReference type="Pfam" id="PF03321">
    <property type="entry name" value="GH3"/>
    <property type="match status" value="1"/>
</dbReference>
<feature type="domain" description="GH3 C-terminal" evidence="4">
    <location>
        <begin position="447"/>
        <end position="562"/>
    </location>
</feature>
<keyword evidence="2" id="KW-0436">Ligase</keyword>
<sequence length="584" mass="65882">MEELSPFIELFEAETKDAERVQRETLEKILEENEDTEYLKKFGLKGRRDEETFRKCVPLASHQDFLPFIERIADGDSSPVLAAKPFTALTRSSGTAGGKPKLVPFNDAFSRALARQSSTCLAYAMREFSVEEGMVMRFQYIAPRSKAEGGLDVGSVTSNLFYQLLSHNNSGQESTGKIQPCSPNEVVTAHDYQQALYCHFLCGLLYCDRVQYLLASFCHQLVQAFRTFESVWEELCSDLRVGVLSQRVSDPSVRASVSKLLKPNPELADVIYQKCKVLQSKNWSGLIPELWPQAKFVKSILTGSMESYVGQLRHYAGELALVSWVYAASECVIGLSARPRSSIESMTYAIGPGNGYFEFIPLTKRQFVEGDELLDELYTESKPVRLNEVKVGEIYEVVITNFAGLYRYRLGDVVKVSGFYNSTPELQFMQRKNTVLNIRTDKTTESDLQFAMDRTSKMFLVEEKVNIVDFTSHGDLSTDPGHYVIFWELSDMPNKDTLQQCCNCLDQSFADIAYINHRKSRLIGALELRIVAKGTFNKIIEHYQRLGSNISQFKTPRCIPSSNTPVLNILDGNVTASCFSTAYD</sequence>
<organism evidence="5 6">
    <name type="scientific">Aristolochia fimbriata</name>
    <name type="common">White veined hardy Dutchman's pipe vine</name>
    <dbReference type="NCBI Taxonomy" id="158543"/>
    <lineage>
        <taxon>Eukaryota</taxon>
        <taxon>Viridiplantae</taxon>
        <taxon>Streptophyta</taxon>
        <taxon>Embryophyta</taxon>
        <taxon>Tracheophyta</taxon>
        <taxon>Spermatophyta</taxon>
        <taxon>Magnoliopsida</taxon>
        <taxon>Magnoliidae</taxon>
        <taxon>Piperales</taxon>
        <taxon>Aristolochiaceae</taxon>
        <taxon>Aristolochia</taxon>
    </lineage>
</organism>
<dbReference type="EMBL" id="JAINDJ010000002">
    <property type="protein sequence ID" value="KAG9457780.1"/>
    <property type="molecule type" value="Genomic_DNA"/>
</dbReference>
<comment type="caution">
    <text evidence="5">The sequence shown here is derived from an EMBL/GenBank/DDBJ whole genome shotgun (WGS) entry which is preliminary data.</text>
</comment>
<evidence type="ECO:0000259" key="4">
    <source>
        <dbReference type="Pfam" id="PF23572"/>
    </source>
</evidence>
<protein>
    <submittedName>
        <fullName evidence="5">Uncharacterized protein</fullName>
    </submittedName>
</protein>
<dbReference type="Pfam" id="PF23571">
    <property type="entry name" value="GH3_M"/>
    <property type="match status" value="1"/>
</dbReference>
<dbReference type="PANTHER" id="PTHR31901">
    <property type="entry name" value="GH3 DOMAIN-CONTAINING PROTEIN"/>
    <property type="match status" value="1"/>
</dbReference>
<reference evidence="5 6" key="1">
    <citation type="submission" date="2021-07" db="EMBL/GenBank/DDBJ databases">
        <title>The Aristolochia fimbriata genome: insights into angiosperm evolution, floral development and chemical biosynthesis.</title>
        <authorList>
            <person name="Jiao Y."/>
        </authorList>
    </citation>
    <scope>NUCLEOTIDE SEQUENCE [LARGE SCALE GENOMIC DNA]</scope>
    <source>
        <strain evidence="5">IBCAS-2021</strain>
        <tissue evidence="5">Leaf</tissue>
    </source>
</reference>
<proteinExistence type="inferred from homology"/>
<dbReference type="InterPro" id="IPR055378">
    <property type="entry name" value="GH3_C"/>
</dbReference>
<evidence type="ECO:0000256" key="2">
    <source>
        <dbReference type="ARBA" id="ARBA00022598"/>
    </source>
</evidence>
<dbReference type="PANTHER" id="PTHR31901:SF5">
    <property type="entry name" value="JASMONOYL--L-AMINO ACID SYNTHETASE JAR1"/>
    <property type="match status" value="1"/>
</dbReference>
<evidence type="ECO:0000256" key="1">
    <source>
        <dbReference type="ARBA" id="ARBA00008068"/>
    </source>
</evidence>
<dbReference type="Pfam" id="PF23572">
    <property type="entry name" value="GH3_C"/>
    <property type="match status" value="1"/>
</dbReference>
<evidence type="ECO:0000313" key="6">
    <source>
        <dbReference type="Proteomes" id="UP000825729"/>
    </source>
</evidence>
<evidence type="ECO:0000313" key="5">
    <source>
        <dbReference type="EMBL" id="KAG9457780.1"/>
    </source>
</evidence>
<dbReference type="InterPro" id="IPR055377">
    <property type="entry name" value="GH3_M"/>
</dbReference>
<dbReference type="AlphaFoldDB" id="A0AAV7FC76"/>
<name>A0AAV7FC76_ARIFI</name>
<dbReference type="Proteomes" id="UP000825729">
    <property type="component" value="Unassembled WGS sequence"/>
</dbReference>
<dbReference type="GO" id="GO:0016881">
    <property type="term" value="F:acid-amino acid ligase activity"/>
    <property type="evidence" value="ECO:0007669"/>
    <property type="project" value="TreeGrafter"/>
</dbReference>
<feature type="domain" description="GH3 middle" evidence="3">
    <location>
        <begin position="350"/>
        <end position="431"/>
    </location>
</feature>